<dbReference type="Pfam" id="PF13480">
    <property type="entry name" value="Acetyltransf_6"/>
    <property type="match status" value="1"/>
</dbReference>
<dbReference type="RefSeq" id="WP_091162019.1">
    <property type="nucleotide sequence ID" value="NZ_FNOT01000025.1"/>
</dbReference>
<proteinExistence type="predicted"/>
<feature type="domain" description="BioF2-like acetyltransferase" evidence="1">
    <location>
        <begin position="173"/>
        <end position="319"/>
    </location>
</feature>
<dbReference type="EMBL" id="FNOT01000025">
    <property type="protein sequence ID" value="SDZ16278.1"/>
    <property type="molecule type" value="Genomic_DNA"/>
</dbReference>
<dbReference type="InterPro" id="IPR038740">
    <property type="entry name" value="BioF2-like_GNAT_dom"/>
</dbReference>
<keyword evidence="3" id="KW-1185">Reference proteome</keyword>
<evidence type="ECO:0000259" key="1">
    <source>
        <dbReference type="Pfam" id="PF13480"/>
    </source>
</evidence>
<dbReference type="SUPFAM" id="SSF55729">
    <property type="entry name" value="Acyl-CoA N-acyltransferases (Nat)"/>
    <property type="match status" value="1"/>
</dbReference>
<organism evidence="2 3">
    <name type="scientific">Geodermatophilus africanus</name>
    <dbReference type="NCBI Taxonomy" id="1137993"/>
    <lineage>
        <taxon>Bacteria</taxon>
        <taxon>Bacillati</taxon>
        <taxon>Actinomycetota</taxon>
        <taxon>Actinomycetes</taxon>
        <taxon>Geodermatophilales</taxon>
        <taxon>Geodermatophilaceae</taxon>
        <taxon>Geodermatophilus</taxon>
    </lineage>
</organism>
<name>A0A1H3QTE9_9ACTN</name>
<accession>A0A1H3QTE9</accession>
<dbReference type="Proteomes" id="UP000198921">
    <property type="component" value="Unassembled WGS sequence"/>
</dbReference>
<gene>
    <name evidence="2" type="ORF">SAMN05660209_04888</name>
</gene>
<evidence type="ECO:0000313" key="2">
    <source>
        <dbReference type="EMBL" id="SDZ16278.1"/>
    </source>
</evidence>
<sequence>MTNATARASADAEVQLLTGAADVSRASAAWDALPSTSAAVGGHAWVQAWLEVYGAEHELGVAVAGSVDVPTAVLPLVRNRRSPWTWEMLGVRQVSEPMDVRGYDARGLGLLVEDAVRRGVPLRFKRLPAESPLLPPLQAMHGRRALVRTRLVVGTPTIALDKRWREPEHHFSKRRRGDFRTALRRAEQLGQVELTVEEPTPEQVGPLFEEVVAVEASGWKMRAGTALAASPRKRSFLLRLCEIAAEEKATRLAFLRIGGRAVAVQVAVEQQGRYSLFKIGFDEEFARCSPGNLLMLHTVRQAANRGLTAFDFLGAEEPWTAVWTEEVRSCLDVNVYPLSAWSPVAGADAVARRLGWWGLQRIRAARTGG</sequence>
<dbReference type="InterPro" id="IPR016181">
    <property type="entry name" value="Acyl_CoA_acyltransferase"/>
</dbReference>
<dbReference type="AlphaFoldDB" id="A0A1H3QTE9"/>
<dbReference type="Gene3D" id="3.40.630.30">
    <property type="match status" value="1"/>
</dbReference>
<keyword evidence="2" id="KW-0808">Transferase</keyword>
<dbReference type="STRING" id="1137993.SAMN05660209_04888"/>
<protein>
    <submittedName>
        <fullName evidence="2">Acetyltransferase involved in cellulose biosynthesis, CelD/BcsL family</fullName>
    </submittedName>
</protein>
<dbReference type="GO" id="GO:0016740">
    <property type="term" value="F:transferase activity"/>
    <property type="evidence" value="ECO:0007669"/>
    <property type="project" value="UniProtKB-KW"/>
</dbReference>
<evidence type="ECO:0000313" key="3">
    <source>
        <dbReference type="Proteomes" id="UP000198921"/>
    </source>
</evidence>
<dbReference type="OrthoDB" id="4816997at2"/>
<reference evidence="3" key="1">
    <citation type="submission" date="2016-10" db="EMBL/GenBank/DDBJ databases">
        <authorList>
            <person name="Varghese N."/>
            <person name="Submissions S."/>
        </authorList>
    </citation>
    <scope>NUCLEOTIDE SEQUENCE [LARGE SCALE GENOMIC DNA]</scope>
    <source>
        <strain evidence="3">DSM 45422</strain>
    </source>
</reference>